<accession>A0A645GI13</accession>
<comment type="caution">
    <text evidence="2">The sequence shown here is derived from an EMBL/GenBank/DDBJ whole genome shotgun (WGS) entry which is preliminary data.</text>
</comment>
<evidence type="ECO:0000313" key="2">
    <source>
        <dbReference type="EMBL" id="MPN25419.1"/>
    </source>
</evidence>
<name>A0A645GI13_9ZZZZ</name>
<proteinExistence type="predicted"/>
<evidence type="ECO:0000256" key="1">
    <source>
        <dbReference type="SAM" id="MobiDB-lite"/>
    </source>
</evidence>
<gene>
    <name evidence="2" type="ORF">SDC9_172828</name>
</gene>
<feature type="region of interest" description="Disordered" evidence="1">
    <location>
        <begin position="1"/>
        <end position="35"/>
    </location>
</feature>
<sequence>MVKPLINSTCDTNKDSSQQEVAQLAHAAGGSPQTVDQVLHKADGYAVPRPDAE</sequence>
<protein>
    <submittedName>
        <fullName evidence="2">Uncharacterized protein</fullName>
    </submittedName>
</protein>
<organism evidence="2">
    <name type="scientific">bioreactor metagenome</name>
    <dbReference type="NCBI Taxonomy" id="1076179"/>
    <lineage>
        <taxon>unclassified sequences</taxon>
        <taxon>metagenomes</taxon>
        <taxon>ecological metagenomes</taxon>
    </lineage>
</organism>
<reference evidence="2" key="1">
    <citation type="submission" date="2019-08" db="EMBL/GenBank/DDBJ databases">
        <authorList>
            <person name="Kucharzyk K."/>
            <person name="Murdoch R.W."/>
            <person name="Higgins S."/>
            <person name="Loffler F."/>
        </authorList>
    </citation>
    <scope>NUCLEOTIDE SEQUENCE</scope>
</reference>
<feature type="compositionally biased region" description="Polar residues" evidence="1">
    <location>
        <begin position="1"/>
        <end position="21"/>
    </location>
</feature>
<dbReference type="EMBL" id="VSSQ01074592">
    <property type="protein sequence ID" value="MPN25419.1"/>
    <property type="molecule type" value="Genomic_DNA"/>
</dbReference>
<dbReference type="AlphaFoldDB" id="A0A645GI13"/>